<keyword evidence="4" id="KW-1185">Reference proteome</keyword>
<feature type="transmembrane region" description="Helical" evidence="2">
    <location>
        <begin position="365"/>
        <end position="384"/>
    </location>
</feature>
<dbReference type="STRING" id="1090615.SAMN04515671_1788"/>
<dbReference type="Proteomes" id="UP000198741">
    <property type="component" value="Chromosome I"/>
</dbReference>
<accession>A0A1H0LSQ1</accession>
<feature type="transmembrane region" description="Helical" evidence="2">
    <location>
        <begin position="190"/>
        <end position="215"/>
    </location>
</feature>
<reference evidence="3 4" key="1">
    <citation type="submission" date="2016-10" db="EMBL/GenBank/DDBJ databases">
        <authorList>
            <person name="de Groot N.N."/>
        </authorList>
    </citation>
    <scope>NUCLEOTIDE SEQUENCE [LARGE SCALE GENOMIC DNA]</scope>
    <source>
        <strain evidence="4">P4-7,KCTC 19426,CECT 7604</strain>
    </source>
</reference>
<evidence type="ECO:0000256" key="1">
    <source>
        <dbReference type="SAM" id="MobiDB-lite"/>
    </source>
</evidence>
<dbReference type="RefSeq" id="WP_197676482.1">
    <property type="nucleotide sequence ID" value="NZ_LT629710.1"/>
</dbReference>
<proteinExistence type="predicted"/>
<evidence type="ECO:0000256" key="2">
    <source>
        <dbReference type="SAM" id="Phobius"/>
    </source>
</evidence>
<organism evidence="3 4">
    <name type="scientific">Nakamurella panacisegetis</name>
    <dbReference type="NCBI Taxonomy" id="1090615"/>
    <lineage>
        <taxon>Bacteria</taxon>
        <taxon>Bacillati</taxon>
        <taxon>Actinomycetota</taxon>
        <taxon>Actinomycetes</taxon>
        <taxon>Nakamurellales</taxon>
        <taxon>Nakamurellaceae</taxon>
        <taxon>Nakamurella</taxon>
    </lineage>
</organism>
<gene>
    <name evidence="3" type="ORF">SAMN04515671_1788</name>
</gene>
<dbReference type="InterPro" id="IPR025498">
    <property type="entry name" value="DUF4389"/>
</dbReference>
<feature type="transmembrane region" description="Helical" evidence="2">
    <location>
        <begin position="267"/>
        <end position="297"/>
    </location>
</feature>
<keyword evidence="2" id="KW-0812">Transmembrane</keyword>
<dbReference type="AlphaFoldDB" id="A0A1H0LSQ1"/>
<dbReference type="EMBL" id="LT629710">
    <property type="protein sequence ID" value="SDO71218.1"/>
    <property type="molecule type" value="Genomic_DNA"/>
</dbReference>
<feature type="transmembrane region" description="Helical" evidence="2">
    <location>
        <begin position="6"/>
        <end position="35"/>
    </location>
</feature>
<feature type="region of interest" description="Disordered" evidence="1">
    <location>
        <begin position="457"/>
        <end position="486"/>
    </location>
</feature>
<dbReference type="Pfam" id="PF14333">
    <property type="entry name" value="DUF4389"/>
    <property type="match status" value="2"/>
</dbReference>
<evidence type="ECO:0000313" key="4">
    <source>
        <dbReference type="Proteomes" id="UP000198741"/>
    </source>
</evidence>
<keyword evidence="2" id="KW-1133">Transmembrane helix</keyword>
<keyword evidence="2" id="KW-0472">Membrane</keyword>
<protein>
    <recommendedName>
        <fullName evidence="5">DUF4389 domain-containing protein</fullName>
    </recommendedName>
</protein>
<evidence type="ECO:0000313" key="3">
    <source>
        <dbReference type="EMBL" id="SDO71218.1"/>
    </source>
</evidence>
<feature type="transmembrane region" description="Helical" evidence="2">
    <location>
        <begin position="396"/>
        <end position="419"/>
    </location>
</feature>
<evidence type="ECO:0008006" key="5">
    <source>
        <dbReference type="Google" id="ProtNLM"/>
    </source>
</evidence>
<sequence length="486" mass="51770">MRPGRVVALIIGCLLVLPGVGLIFGGGALGAAYAFGRNNDGYFQVSLSDLSADGAAITAHSPVLSTDMNTPGWLIESLRTDVRLTVTGSGQRPVFIGIGPSADVDAYLRGVAQDEITSIRSSGRPGYRSTAGTAATPPTAQHFWAASANGAGTQRLAWSLTSGRWEVVVMNADGSTGVSTAAVVEIRAPFLLPLALILFVIGLVVTAGGVVLIVVGASGRPRSPVGAGELVAPEAFPVVGAATEERPVMLAATLDPGLSRWQWLVKWFLAIPHLFVLGFLWIAFVVLTVVAGFAILFTGRYPRSLFDFNLGVLRWSWRVSYYAFSGGIGTDRYPPFTLAEVPDYPARIEIAYPVQLSRGLVLVKWWLLAIPHYLILGLLASNWWSWSGAGHDRFNGYPFGGGGVLGILVFIAGCALLFTGRYPRSLFDLVVGINRWIFRVIAYAALMTDHYPPFRLDQGGSEPSPPPTLGPGDSHVPNPVNTGGQP</sequence>
<name>A0A1H0LSQ1_9ACTN</name>